<feature type="transmembrane region" description="Helical" evidence="6">
    <location>
        <begin position="190"/>
        <end position="210"/>
    </location>
</feature>
<keyword evidence="9" id="KW-1185">Reference proteome</keyword>
<dbReference type="HOGENOM" id="CLU_000960_22_2_1"/>
<feature type="domain" description="Major facilitator superfamily (MFS) profile" evidence="7">
    <location>
        <begin position="39"/>
        <end position="529"/>
    </location>
</feature>
<accession>J4HUS3</accession>
<sequence length="701" mass="74964">MDTIAAASHSRSTLNTMASLPYRVDPEQYHIYGHRRAVVVVALALVLFISALDSTIVSVALPVIGADFDDYSQASWIVTAYLITYTAFLPIVSKCTDIFGRRPVLVFSTLFFMLWSGACGGAKTMNQLIIFRALQGIGGSAIYSAVIVTISTIVPRIEIAKYTPMIGTVFAMSSVAGPLIGGAIVSHIHWGWIFFVNLPIGAIGTCFLLYGLKDPQQEPLSWNMIARRVDWIGSFLLLASSVLLSFALQVGGSTYPWISAEVLAPIVISVCLLPALVYFETRHPEPLIPLNLFNGRNYTLIVTFTLCLGAGFYTTTIFLPQRMEVVDLVSPITAGIRMLPQLLLTGLMSIVAGGIVVKTRRYRGIMWASASIGPIACGLLSILTAHTSFPQQYGFEALAGIAFGTTLPVSTIIVQFGTERSEIAAATGFQSFARQLGALIGIAADTAILNGVVTGRLNLLADNGGPLADPTLRGAILQNPAGLLGELDPASRAYVQNAYSSGFSKVFIFAAGCLAAGALATFGLLHEFPSELAADTQDAQKGDVEPDEVKSSDIESGRQLGVDGHRITVYTEKGDVESGKQLDVEEHKITDDTEKGDIESGKQLDVDEHKTADYTEKSDVELGKQLDVDEHNIADDTEKQVQSYSQAIDGIDDKNVSISLLQIASEPLHDQNSGGDIMPVDSVQGSSGSSSHLSTTLDSVA</sequence>
<evidence type="ECO:0000256" key="4">
    <source>
        <dbReference type="ARBA" id="ARBA00023136"/>
    </source>
</evidence>
<feature type="compositionally biased region" description="Low complexity" evidence="5">
    <location>
        <begin position="680"/>
        <end position="701"/>
    </location>
</feature>
<name>J4HUS3_9APHY</name>
<dbReference type="Gene3D" id="1.20.1720.10">
    <property type="entry name" value="Multidrug resistance protein D"/>
    <property type="match status" value="1"/>
</dbReference>
<dbReference type="GeneID" id="24095228"/>
<dbReference type="InterPro" id="IPR011701">
    <property type="entry name" value="MFS"/>
</dbReference>
<dbReference type="GO" id="GO:0022857">
    <property type="term" value="F:transmembrane transporter activity"/>
    <property type="evidence" value="ECO:0007669"/>
    <property type="project" value="InterPro"/>
</dbReference>
<feature type="transmembrane region" description="Helical" evidence="6">
    <location>
        <begin position="37"/>
        <end position="61"/>
    </location>
</feature>
<keyword evidence="3 6" id="KW-1133">Transmembrane helix</keyword>
<feature type="transmembrane region" description="Helical" evidence="6">
    <location>
        <begin position="364"/>
        <end position="385"/>
    </location>
</feature>
<feature type="region of interest" description="Disordered" evidence="5">
    <location>
        <begin position="667"/>
        <end position="701"/>
    </location>
</feature>
<feature type="transmembrane region" description="Helical" evidence="6">
    <location>
        <begin position="129"/>
        <end position="154"/>
    </location>
</feature>
<protein>
    <recommendedName>
        <fullName evidence="7">Major facilitator superfamily (MFS) profile domain-containing protein</fullName>
    </recommendedName>
</protein>
<feature type="transmembrane region" description="Helical" evidence="6">
    <location>
        <begin position="231"/>
        <end position="251"/>
    </location>
</feature>
<comment type="subcellular location">
    <subcellularLocation>
        <location evidence="1">Membrane</location>
        <topology evidence="1">Multi-pass membrane protein</topology>
    </subcellularLocation>
</comment>
<dbReference type="PANTHER" id="PTHR23501:SF43">
    <property type="entry name" value="MULTIDRUG TRANSPORTER, PUTATIVE (AFU_ORTHOLOGUE AFUA_6G03040)-RELATED"/>
    <property type="match status" value="1"/>
</dbReference>
<dbReference type="SUPFAM" id="SSF103473">
    <property type="entry name" value="MFS general substrate transporter"/>
    <property type="match status" value="1"/>
</dbReference>
<dbReference type="GO" id="GO:0005886">
    <property type="term" value="C:plasma membrane"/>
    <property type="evidence" value="ECO:0007669"/>
    <property type="project" value="TreeGrafter"/>
</dbReference>
<keyword evidence="2 6" id="KW-0812">Transmembrane</keyword>
<dbReference type="OrthoDB" id="10021397at2759"/>
<evidence type="ECO:0000256" key="1">
    <source>
        <dbReference type="ARBA" id="ARBA00004141"/>
    </source>
</evidence>
<feature type="transmembrane region" description="Helical" evidence="6">
    <location>
        <begin position="300"/>
        <end position="319"/>
    </location>
</feature>
<evidence type="ECO:0000313" key="9">
    <source>
        <dbReference type="Proteomes" id="UP000006352"/>
    </source>
</evidence>
<evidence type="ECO:0000259" key="7">
    <source>
        <dbReference type="PROSITE" id="PS50850"/>
    </source>
</evidence>
<dbReference type="Gene3D" id="1.20.1250.20">
    <property type="entry name" value="MFS general substrate transporter like domains"/>
    <property type="match status" value="1"/>
</dbReference>
<dbReference type="STRING" id="599839.J4HUS3"/>
<evidence type="ECO:0000256" key="3">
    <source>
        <dbReference type="ARBA" id="ARBA00022989"/>
    </source>
</evidence>
<feature type="transmembrane region" description="Helical" evidence="6">
    <location>
        <begin position="166"/>
        <end position="184"/>
    </location>
</feature>
<feature type="transmembrane region" description="Helical" evidence="6">
    <location>
        <begin position="339"/>
        <end position="357"/>
    </location>
</feature>
<gene>
    <name evidence="8" type="ORF">FIBRA_02347</name>
</gene>
<dbReference type="CDD" id="cd17502">
    <property type="entry name" value="MFS_Azr1_MDR_like"/>
    <property type="match status" value="1"/>
</dbReference>
<dbReference type="Pfam" id="PF07690">
    <property type="entry name" value="MFS_1"/>
    <property type="match status" value="1"/>
</dbReference>
<feature type="transmembrane region" description="Helical" evidence="6">
    <location>
        <begin position="397"/>
        <end position="416"/>
    </location>
</feature>
<dbReference type="Proteomes" id="UP000006352">
    <property type="component" value="Unassembled WGS sequence"/>
</dbReference>
<feature type="transmembrane region" description="Helical" evidence="6">
    <location>
        <begin position="104"/>
        <end position="123"/>
    </location>
</feature>
<dbReference type="RefSeq" id="XP_012179600.1">
    <property type="nucleotide sequence ID" value="XM_012324210.1"/>
</dbReference>
<dbReference type="PANTHER" id="PTHR23501">
    <property type="entry name" value="MAJOR FACILITATOR SUPERFAMILY"/>
    <property type="match status" value="1"/>
</dbReference>
<feature type="transmembrane region" description="Helical" evidence="6">
    <location>
        <begin position="257"/>
        <end position="279"/>
    </location>
</feature>
<feature type="transmembrane region" description="Helical" evidence="6">
    <location>
        <begin position="506"/>
        <end position="525"/>
    </location>
</feature>
<dbReference type="EMBL" id="HE796979">
    <property type="protein sequence ID" value="CCM00317.1"/>
    <property type="molecule type" value="Genomic_DNA"/>
</dbReference>
<dbReference type="InterPro" id="IPR036259">
    <property type="entry name" value="MFS_trans_sf"/>
</dbReference>
<dbReference type="AlphaFoldDB" id="J4HUS3"/>
<dbReference type="InParanoid" id="J4HUS3"/>
<feature type="transmembrane region" description="Helical" evidence="6">
    <location>
        <begin position="73"/>
        <end position="92"/>
    </location>
</feature>
<dbReference type="InterPro" id="IPR020846">
    <property type="entry name" value="MFS_dom"/>
</dbReference>
<evidence type="ECO:0000313" key="8">
    <source>
        <dbReference type="EMBL" id="CCM00317.1"/>
    </source>
</evidence>
<evidence type="ECO:0000256" key="5">
    <source>
        <dbReference type="SAM" id="MobiDB-lite"/>
    </source>
</evidence>
<reference evidence="8 9" key="1">
    <citation type="journal article" date="2012" name="Appl. Environ. Microbiol.">
        <title>Short-read sequencing for genomic analysis of the brown rot fungus Fibroporia radiculosa.</title>
        <authorList>
            <person name="Tang J.D."/>
            <person name="Perkins A.D."/>
            <person name="Sonstegard T.S."/>
            <person name="Schroeder S.G."/>
            <person name="Burgess S.C."/>
            <person name="Diehl S.V."/>
        </authorList>
    </citation>
    <scope>NUCLEOTIDE SEQUENCE [LARGE SCALE GENOMIC DNA]</scope>
    <source>
        <strain evidence="8 9">TFFH 294</strain>
    </source>
</reference>
<dbReference type="PROSITE" id="PS50850">
    <property type="entry name" value="MFS"/>
    <property type="match status" value="1"/>
</dbReference>
<evidence type="ECO:0000256" key="2">
    <source>
        <dbReference type="ARBA" id="ARBA00022692"/>
    </source>
</evidence>
<evidence type="ECO:0000256" key="6">
    <source>
        <dbReference type="SAM" id="Phobius"/>
    </source>
</evidence>
<organism evidence="8 9">
    <name type="scientific">Fibroporia radiculosa</name>
    <dbReference type="NCBI Taxonomy" id="599839"/>
    <lineage>
        <taxon>Eukaryota</taxon>
        <taxon>Fungi</taxon>
        <taxon>Dikarya</taxon>
        <taxon>Basidiomycota</taxon>
        <taxon>Agaricomycotina</taxon>
        <taxon>Agaricomycetes</taxon>
        <taxon>Polyporales</taxon>
        <taxon>Fibroporiaceae</taxon>
        <taxon>Fibroporia</taxon>
    </lineage>
</organism>
<proteinExistence type="predicted"/>
<keyword evidence="4 6" id="KW-0472">Membrane</keyword>
<dbReference type="PRINTS" id="PR01036">
    <property type="entry name" value="TCRTETB"/>
</dbReference>